<feature type="signal peptide" evidence="1">
    <location>
        <begin position="1"/>
        <end position="28"/>
    </location>
</feature>
<feature type="chain" id="PRO_5021995491" evidence="1">
    <location>
        <begin position="29"/>
        <end position="280"/>
    </location>
</feature>
<dbReference type="Proteomes" id="UP000317429">
    <property type="component" value="Chromosome"/>
</dbReference>
<gene>
    <name evidence="2" type="ORF">Pla175_32280</name>
</gene>
<accession>A0A518DEG9</accession>
<name>A0A518DEG9_9BACT</name>
<dbReference type="EMBL" id="CP036291">
    <property type="protein sequence ID" value="QDU89832.1"/>
    <property type="molecule type" value="Genomic_DNA"/>
</dbReference>
<dbReference type="KEGG" id="pnd:Pla175_32280"/>
<dbReference type="AlphaFoldDB" id="A0A518DEG9"/>
<keyword evidence="3" id="KW-1185">Reference proteome</keyword>
<sequence precursor="true">MNRALILHASIRPLALAAVAAVALVGRADDDGWEPFEEAKPAAEAHRWVIPPDQFEGWVFQNARTAQGQRKQFQAKLKLALDNIDKSCSLSEAQREKLRLTGELQIERYFEKYERVRRTYIQTKPGPNDFNVIWQEIQPLQQEAQSGIFTNDSLLLKVLRGVLDDSQQAQHKRDEKARRAFRYRALVEVFVLLIDESAPMTDQQRRDLIELLLTQTKPPSAFGQQDQYYMMYQLHTVPAEKLRKVVGGAQGDLLTKIGATGRAYEAHLRAQGVHPVEEDQ</sequence>
<protein>
    <submittedName>
        <fullName evidence="2">Uncharacterized protein</fullName>
    </submittedName>
</protein>
<keyword evidence="1" id="KW-0732">Signal</keyword>
<evidence type="ECO:0000313" key="3">
    <source>
        <dbReference type="Proteomes" id="UP000317429"/>
    </source>
</evidence>
<dbReference type="RefSeq" id="WP_145287110.1">
    <property type="nucleotide sequence ID" value="NZ_CP036291.1"/>
</dbReference>
<evidence type="ECO:0000256" key="1">
    <source>
        <dbReference type="SAM" id="SignalP"/>
    </source>
</evidence>
<organism evidence="2 3">
    <name type="scientific">Pirellulimonas nuda</name>
    <dbReference type="NCBI Taxonomy" id="2528009"/>
    <lineage>
        <taxon>Bacteria</taxon>
        <taxon>Pseudomonadati</taxon>
        <taxon>Planctomycetota</taxon>
        <taxon>Planctomycetia</taxon>
        <taxon>Pirellulales</taxon>
        <taxon>Lacipirellulaceae</taxon>
        <taxon>Pirellulimonas</taxon>
    </lineage>
</organism>
<reference evidence="2 3" key="1">
    <citation type="submission" date="2019-02" db="EMBL/GenBank/DDBJ databases">
        <title>Deep-cultivation of Planctomycetes and their phenomic and genomic characterization uncovers novel biology.</title>
        <authorList>
            <person name="Wiegand S."/>
            <person name="Jogler M."/>
            <person name="Boedeker C."/>
            <person name="Pinto D."/>
            <person name="Vollmers J."/>
            <person name="Rivas-Marin E."/>
            <person name="Kohn T."/>
            <person name="Peeters S.H."/>
            <person name="Heuer A."/>
            <person name="Rast P."/>
            <person name="Oberbeckmann S."/>
            <person name="Bunk B."/>
            <person name="Jeske O."/>
            <person name="Meyerdierks A."/>
            <person name="Storesund J.E."/>
            <person name="Kallscheuer N."/>
            <person name="Luecker S."/>
            <person name="Lage O.M."/>
            <person name="Pohl T."/>
            <person name="Merkel B.J."/>
            <person name="Hornburger P."/>
            <person name="Mueller R.-W."/>
            <person name="Bruemmer F."/>
            <person name="Labrenz M."/>
            <person name="Spormann A.M."/>
            <person name="Op den Camp H."/>
            <person name="Overmann J."/>
            <person name="Amann R."/>
            <person name="Jetten M.S.M."/>
            <person name="Mascher T."/>
            <person name="Medema M.H."/>
            <person name="Devos D.P."/>
            <person name="Kaster A.-K."/>
            <person name="Ovreas L."/>
            <person name="Rohde M."/>
            <person name="Galperin M.Y."/>
            <person name="Jogler C."/>
        </authorList>
    </citation>
    <scope>NUCLEOTIDE SEQUENCE [LARGE SCALE GENOMIC DNA]</scope>
    <source>
        <strain evidence="2 3">Pla175</strain>
    </source>
</reference>
<evidence type="ECO:0000313" key="2">
    <source>
        <dbReference type="EMBL" id="QDU89832.1"/>
    </source>
</evidence>
<dbReference type="OrthoDB" id="264282at2"/>
<proteinExistence type="predicted"/>